<reference evidence="2" key="1">
    <citation type="submission" date="2018-01" db="EMBL/GenBank/DDBJ databases">
        <authorList>
            <person name="Kerou L M."/>
        </authorList>
    </citation>
    <scope>NUCLEOTIDE SEQUENCE [LARGE SCALE GENOMIC DNA]</scope>
    <source>
        <strain evidence="2">SCU2</strain>
    </source>
</reference>
<evidence type="ECO:0000313" key="2">
    <source>
        <dbReference type="Proteomes" id="UP000236248"/>
    </source>
</evidence>
<organism evidence="1 2">
    <name type="scientific">Candidatus Nitrosocaldus cavascurensis</name>
    <dbReference type="NCBI Taxonomy" id="2058097"/>
    <lineage>
        <taxon>Archaea</taxon>
        <taxon>Nitrososphaerota</taxon>
        <taxon>Nitrososphaeria</taxon>
        <taxon>Candidatus Nitrosocaldales</taxon>
        <taxon>Candidatus Nitrosocaldaceae</taxon>
        <taxon>Candidatus Nitrosocaldus</taxon>
    </lineage>
</organism>
<proteinExistence type="predicted"/>
<dbReference type="KEGG" id="ncv:NCAV_1726"/>
<dbReference type="Proteomes" id="UP000236248">
    <property type="component" value="Chromosome NCAV"/>
</dbReference>
<accession>A0A2K5ATD7</accession>
<evidence type="ECO:0000313" key="1">
    <source>
        <dbReference type="EMBL" id="SPC34889.1"/>
    </source>
</evidence>
<sequence>MSCKPVIVSMEVTDEADGVVIVIQPSKREAGKISVWLKDYKFGDLSMDEVVRFVAEQLTTILKRAGYETKKTPKVGDTVIFKHDMPDVSAGAKGIIVDIEPDRPYAYLIRVGDVEVFARLEDFELA</sequence>
<dbReference type="AlphaFoldDB" id="A0A2K5ATD7"/>
<keyword evidence="2" id="KW-1185">Reference proteome</keyword>
<name>A0A2K5ATD7_9ARCH</name>
<dbReference type="EMBL" id="LT981265">
    <property type="protein sequence ID" value="SPC34889.1"/>
    <property type="molecule type" value="Genomic_DNA"/>
</dbReference>
<gene>
    <name evidence="1" type="ORF">NCAV_1726</name>
</gene>
<protein>
    <submittedName>
        <fullName evidence="1">Uncharacterized protein</fullName>
    </submittedName>
</protein>
<dbReference type="RefSeq" id="WP_103286540.1">
    <property type="nucleotide sequence ID" value="NZ_LT981265.1"/>
</dbReference>
<dbReference type="GeneID" id="41595709"/>